<name>A0A5C4SYW2_9BACL</name>
<dbReference type="Proteomes" id="UP000307943">
    <property type="component" value="Unassembled WGS sequence"/>
</dbReference>
<dbReference type="InterPro" id="IPR023198">
    <property type="entry name" value="PGP-like_dom2"/>
</dbReference>
<evidence type="ECO:0000313" key="1">
    <source>
        <dbReference type="EMBL" id="TNJ62004.1"/>
    </source>
</evidence>
<dbReference type="GO" id="GO:0006281">
    <property type="term" value="P:DNA repair"/>
    <property type="evidence" value="ECO:0007669"/>
    <property type="project" value="TreeGrafter"/>
</dbReference>
<dbReference type="InterPro" id="IPR023214">
    <property type="entry name" value="HAD_sf"/>
</dbReference>
<sequence length="245" mass="28048">MNKQTILFDLDDTLIHCNKYFDEVLDQFADLMTTWFGGYRLTADEVKRKQYEFDSAGIHVLGFAAGHFPQSLVETYEHYSAMTGRHPSEEERKQLTSLGKSVYDFPNIEPYPNMTETLGSLRDQGHELFLYTGGDHSIQTSKVTRMGLDAYFGDRLFVSSHKTTTVLESILTKHSFNRDKTWMIGNSIRTDVVPALETGINAIHIPAITEWQYNVIDIEVKPRKAFLQLKKLLDVPPAISRFSFI</sequence>
<dbReference type="SFLD" id="SFLDS00003">
    <property type="entry name" value="Haloacid_Dehalogenase"/>
    <property type="match status" value="1"/>
</dbReference>
<dbReference type="SUPFAM" id="SSF56784">
    <property type="entry name" value="HAD-like"/>
    <property type="match status" value="1"/>
</dbReference>
<dbReference type="EMBL" id="VDCQ01000067">
    <property type="protein sequence ID" value="TNJ62004.1"/>
    <property type="molecule type" value="Genomic_DNA"/>
</dbReference>
<accession>A0A5C4SYW2</accession>
<dbReference type="Pfam" id="PF00702">
    <property type="entry name" value="Hydrolase"/>
    <property type="match status" value="1"/>
</dbReference>
<dbReference type="InterPro" id="IPR036412">
    <property type="entry name" value="HAD-like_sf"/>
</dbReference>
<dbReference type="Gene3D" id="3.40.50.1000">
    <property type="entry name" value="HAD superfamily/HAD-like"/>
    <property type="match status" value="1"/>
</dbReference>
<proteinExistence type="predicted"/>
<evidence type="ECO:0000313" key="2">
    <source>
        <dbReference type="Proteomes" id="UP000307943"/>
    </source>
</evidence>
<dbReference type="PANTHER" id="PTHR43434:SF1">
    <property type="entry name" value="PHOSPHOGLYCOLATE PHOSPHATASE"/>
    <property type="match status" value="1"/>
</dbReference>
<comment type="caution">
    <text evidence="1">The sequence shown here is derived from an EMBL/GenBank/DDBJ whole genome shotgun (WGS) entry which is preliminary data.</text>
</comment>
<dbReference type="AlphaFoldDB" id="A0A5C4SYW2"/>
<dbReference type="GO" id="GO:0008967">
    <property type="term" value="F:phosphoglycolate phosphatase activity"/>
    <property type="evidence" value="ECO:0007669"/>
    <property type="project" value="TreeGrafter"/>
</dbReference>
<dbReference type="OrthoDB" id="6101375at2"/>
<gene>
    <name evidence="1" type="ORF">FE784_32765</name>
</gene>
<reference evidence="1 2" key="1">
    <citation type="submission" date="2019-05" db="EMBL/GenBank/DDBJ databases">
        <title>We sequenced the genome of Paenibacillus hemerocallicola KCTC 33185 for further insight into its adaptation and study the phylogeny of Paenibacillus.</title>
        <authorList>
            <person name="Narsing Rao M.P."/>
        </authorList>
    </citation>
    <scope>NUCLEOTIDE SEQUENCE [LARGE SCALE GENOMIC DNA]</scope>
    <source>
        <strain evidence="1 2">KCTC 33185</strain>
    </source>
</reference>
<dbReference type="RefSeq" id="WP_139606466.1">
    <property type="nucleotide sequence ID" value="NZ_VDCQ01000067.1"/>
</dbReference>
<dbReference type="PANTHER" id="PTHR43434">
    <property type="entry name" value="PHOSPHOGLYCOLATE PHOSPHATASE"/>
    <property type="match status" value="1"/>
</dbReference>
<dbReference type="InterPro" id="IPR050155">
    <property type="entry name" value="HAD-like_hydrolase_sf"/>
</dbReference>
<dbReference type="Gene3D" id="1.10.150.240">
    <property type="entry name" value="Putative phosphatase, domain 2"/>
    <property type="match status" value="1"/>
</dbReference>
<organism evidence="1 2">
    <name type="scientific">Paenibacillus hemerocallicola</name>
    <dbReference type="NCBI Taxonomy" id="1172614"/>
    <lineage>
        <taxon>Bacteria</taxon>
        <taxon>Bacillati</taxon>
        <taxon>Bacillota</taxon>
        <taxon>Bacilli</taxon>
        <taxon>Bacillales</taxon>
        <taxon>Paenibacillaceae</taxon>
        <taxon>Paenibacillus</taxon>
    </lineage>
</organism>
<keyword evidence="2" id="KW-1185">Reference proteome</keyword>
<protein>
    <submittedName>
        <fullName evidence="1">HAD family hydrolase</fullName>
    </submittedName>
</protein>
<dbReference type="SFLD" id="SFLDG01129">
    <property type="entry name" value="C1.5:_HAD__Beta-PGM__Phosphata"/>
    <property type="match status" value="1"/>
</dbReference>
<keyword evidence="1" id="KW-0378">Hydrolase</keyword>